<dbReference type="AlphaFoldDB" id="A0A7R7EHZ4"/>
<reference evidence="1 2" key="1">
    <citation type="submission" date="2020-11" db="EMBL/GenBank/DDBJ databases">
        <title>Draft genome sequencing of a Lachnospiraceae strain isolated from anoxic soil subjected to BSD treatment.</title>
        <authorList>
            <person name="Uek A."/>
            <person name="Tonouchi A."/>
        </authorList>
    </citation>
    <scope>NUCLEOTIDE SEQUENCE [LARGE SCALE GENOMIC DNA]</scope>
    <source>
        <strain evidence="1 2">TB5</strain>
    </source>
</reference>
<proteinExistence type="predicted"/>
<dbReference type="RefSeq" id="WP_271714375.1">
    <property type="nucleotide sequence ID" value="NZ_AP024169.1"/>
</dbReference>
<gene>
    <name evidence="1" type="ORF">bsdtb5_03740</name>
</gene>
<protein>
    <submittedName>
        <fullName evidence="1">Uncharacterized protein</fullName>
    </submittedName>
</protein>
<evidence type="ECO:0000313" key="1">
    <source>
        <dbReference type="EMBL" id="BCN29079.1"/>
    </source>
</evidence>
<evidence type="ECO:0000313" key="2">
    <source>
        <dbReference type="Proteomes" id="UP000595897"/>
    </source>
</evidence>
<accession>A0A7R7EHZ4</accession>
<keyword evidence="2" id="KW-1185">Reference proteome</keyword>
<dbReference type="KEGG" id="ahb:bsdtb5_03740"/>
<dbReference type="Proteomes" id="UP000595897">
    <property type="component" value="Chromosome"/>
</dbReference>
<organism evidence="1 2">
    <name type="scientific">Anaeromicropila herbilytica</name>
    <dbReference type="NCBI Taxonomy" id="2785025"/>
    <lineage>
        <taxon>Bacteria</taxon>
        <taxon>Bacillati</taxon>
        <taxon>Bacillota</taxon>
        <taxon>Clostridia</taxon>
        <taxon>Lachnospirales</taxon>
        <taxon>Lachnospiraceae</taxon>
        <taxon>Anaeromicropila</taxon>
    </lineage>
</organism>
<dbReference type="EMBL" id="AP024169">
    <property type="protein sequence ID" value="BCN29079.1"/>
    <property type="molecule type" value="Genomic_DNA"/>
</dbReference>
<name>A0A7R7EHZ4_9FIRM</name>
<sequence>MLVFESNKTNYIDLDNMGIEDRISVGQLTVDTRNFASAKLEISYNCTLKYTISLTEQLNLLFKLNRKDRNGNVTELASMPYVVNLSGDLGSESETVFLTLEKYETYSMDFIDEVAGGKQYTYFIDVILIYNSVDAASILGSNITAIGSVSNNIC</sequence>